<proteinExistence type="predicted"/>
<organism evidence="1 2">
    <name type="scientific">Prymnesium parvum</name>
    <name type="common">Toxic golden alga</name>
    <dbReference type="NCBI Taxonomy" id="97485"/>
    <lineage>
        <taxon>Eukaryota</taxon>
        <taxon>Haptista</taxon>
        <taxon>Haptophyta</taxon>
        <taxon>Prymnesiophyceae</taxon>
        <taxon>Prymnesiales</taxon>
        <taxon>Prymnesiaceae</taxon>
        <taxon>Prymnesium</taxon>
    </lineage>
</organism>
<protein>
    <recommendedName>
        <fullName evidence="3">Hexosyltransferase</fullName>
    </recommendedName>
</protein>
<comment type="caution">
    <text evidence="1">The sequence shown here is derived from an EMBL/GenBank/DDBJ whole genome shotgun (WGS) entry which is preliminary data.</text>
</comment>
<accession>A0AB34JLQ9</accession>
<name>A0AB34JLQ9_PRYPA</name>
<dbReference type="AlphaFoldDB" id="A0AB34JLQ9"/>
<reference evidence="1 2" key="1">
    <citation type="journal article" date="2024" name="Science">
        <title>Giant polyketide synthase enzymes in the biosynthesis of giant marine polyether toxins.</title>
        <authorList>
            <person name="Fallon T.R."/>
            <person name="Shende V.V."/>
            <person name="Wierzbicki I.H."/>
            <person name="Pendleton A.L."/>
            <person name="Watervoot N.F."/>
            <person name="Auber R.P."/>
            <person name="Gonzalez D.J."/>
            <person name="Wisecaver J.H."/>
            <person name="Moore B.S."/>
        </authorList>
    </citation>
    <scope>NUCLEOTIDE SEQUENCE [LARGE SCALE GENOMIC DNA]</scope>
    <source>
        <strain evidence="1 2">12B1</strain>
    </source>
</reference>
<keyword evidence="2" id="KW-1185">Reference proteome</keyword>
<evidence type="ECO:0008006" key="3">
    <source>
        <dbReference type="Google" id="ProtNLM"/>
    </source>
</evidence>
<dbReference type="Proteomes" id="UP001515480">
    <property type="component" value="Unassembled WGS sequence"/>
</dbReference>
<gene>
    <name evidence="1" type="ORF">AB1Y20_017849</name>
</gene>
<dbReference type="EMBL" id="JBGBPQ010000006">
    <property type="protein sequence ID" value="KAL1522884.1"/>
    <property type="molecule type" value="Genomic_DNA"/>
</dbReference>
<sequence>MNLGALPQRPLPAAVDGSEANATARRATRQILFFATHLLSPVDLRIFRHYSRQLRYASPPSFARLWLLLYQPAADGVHPLPHTSREIEAGACAWGDGALRLALPAVAASAAVAASSTPNANHRRYFWFHSSLLLWNRTFGYAYPSVRYWWRIEPDVLFAGSWSSLVRLAERRPTDLVLPQLTSHEAQPSYSHWVRNRHFLKQRPRREWVYSLVSIGRYSRHFMELMTSKWAAGITAYEEILLPMSCTERVGCTRETFHRLRSPGWRKTHVADFFRYRPEWSCETFLMSAAANTQELWHPVKHRECWADYLDSCTAKGCAKVKSPEH</sequence>
<evidence type="ECO:0000313" key="1">
    <source>
        <dbReference type="EMBL" id="KAL1522884.1"/>
    </source>
</evidence>
<evidence type="ECO:0000313" key="2">
    <source>
        <dbReference type="Proteomes" id="UP001515480"/>
    </source>
</evidence>